<evidence type="ECO:0000259" key="2">
    <source>
        <dbReference type="PROSITE" id="PS50930"/>
    </source>
</evidence>
<dbReference type="PROSITE" id="PS50930">
    <property type="entry name" value="HTH_LYTTR"/>
    <property type="match status" value="1"/>
</dbReference>
<sequence>MINKLLTLLHSPYPVLVKRWKAVVIPSFIVFTILFLLQPFGISMMESHKFWIVLGYSIVSSMALSVFVYMLPAALPRYYDEQHWTLGKELLGTLGACLLIAIGNWFYTACWFGGNLLSWRGFLISVIWVGILAPFPIAFFLMWNRNLQLTRNLKEATEINFALSKKISLRKEKREAEAEEEDDVCCPVTEKPAHLVFSGGTKEMLEIPADALLYVEAEGNYVRIIYRVENKIQQRLLRATMKQAEEAVEACPFIVRCHRAFLVNVSTVVKVDGNSQGYRLRLDGCKDEVPVSRAYSKEVKTLIEDTSEG</sequence>
<dbReference type="eggNOG" id="COG3279">
    <property type="taxonomic scope" value="Bacteria"/>
</dbReference>
<dbReference type="InterPro" id="IPR046947">
    <property type="entry name" value="LytR-like"/>
</dbReference>
<organism evidence="3 4">
    <name type="scientific">Bacteroides stercorirosoris</name>
    <dbReference type="NCBI Taxonomy" id="871324"/>
    <lineage>
        <taxon>Bacteria</taxon>
        <taxon>Pseudomonadati</taxon>
        <taxon>Bacteroidota</taxon>
        <taxon>Bacteroidia</taxon>
        <taxon>Bacteroidales</taxon>
        <taxon>Bacteroidaceae</taxon>
        <taxon>Bacteroides</taxon>
    </lineage>
</organism>
<dbReference type="AlphaFoldDB" id="A0A1M6IX41"/>
<dbReference type="SUPFAM" id="SSF103473">
    <property type="entry name" value="MFS general substrate transporter"/>
    <property type="match status" value="1"/>
</dbReference>
<feature type="transmembrane region" description="Helical" evidence="1">
    <location>
        <begin position="20"/>
        <end position="38"/>
    </location>
</feature>
<gene>
    <name evidence="3" type="ORF">SAMN05444350_12570</name>
</gene>
<keyword evidence="1" id="KW-0812">Transmembrane</keyword>
<keyword evidence="1" id="KW-1133">Transmembrane helix</keyword>
<name>A0A1M6IX41_9BACE</name>
<reference evidence="4" key="1">
    <citation type="submission" date="2016-11" db="EMBL/GenBank/DDBJ databases">
        <authorList>
            <person name="Varghese N."/>
            <person name="Submissions S."/>
        </authorList>
    </citation>
    <scope>NUCLEOTIDE SEQUENCE [LARGE SCALE GENOMIC DNA]</scope>
    <source>
        <strain evidence="4">DSM 26884</strain>
    </source>
</reference>
<accession>A0A1M6IX41</accession>
<keyword evidence="1" id="KW-0472">Membrane</keyword>
<dbReference type="Pfam" id="PF04397">
    <property type="entry name" value="LytTR"/>
    <property type="match status" value="1"/>
</dbReference>
<feature type="transmembrane region" description="Helical" evidence="1">
    <location>
        <begin position="122"/>
        <end position="143"/>
    </location>
</feature>
<dbReference type="SMART" id="SM00850">
    <property type="entry name" value="LytTR"/>
    <property type="match status" value="1"/>
</dbReference>
<feature type="transmembrane region" description="Helical" evidence="1">
    <location>
        <begin position="50"/>
        <end position="70"/>
    </location>
</feature>
<dbReference type="GeneID" id="92713699"/>
<dbReference type="Gene3D" id="2.40.50.1020">
    <property type="entry name" value="LytTr DNA-binding domain"/>
    <property type="match status" value="1"/>
</dbReference>
<proteinExistence type="predicted"/>
<dbReference type="PANTHER" id="PTHR37299">
    <property type="entry name" value="TRANSCRIPTIONAL REGULATOR-RELATED"/>
    <property type="match status" value="1"/>
</dbReference>
<dbReference type="PANTHER" id="PTHR37299:SF1">
    <property type="entry name" value="STAGE 0 SPORULATION PROTEIN A HOMOLOG"/>
    <property type="match status" value="1"/>
</dbReference>
<dbReference type="InterPro" id="IPR007492">
    <property type="entry name" value="LytTR_DNA-bd_dom"/>
</dbReference>
<feature type="domain" description="HTH LytTR-type" evidence="2">
    <location>
        <begin position="207"/>
        <end position="305"/>
    </location>
</feature>
<dbReference type="EMBL" id="FQZN01000025">
    <property type="protein sequence ID" value="SHJ38972.1"/>
    <property type="molecule type" value="Genomic_DNA"/>
</dbReference>
<dbReference type="GO" id="GO:0003677">
    <property type="term" value="F:DNA binding"/>
    <property type="evidence" value="ECO:0007669"/>
    <property type="project" value="InterPro"/>
</dbReference>
<feature type="transmembrane region" description="Helical" evidence="1">
    <location>
        <begin position="90"/>
        <end position="110"/>
    </location>
</feature>
<evidence type="ECO:0000256" key="1">
    <source>
        <dbReference type="SAM" id="Phobius"/>
    </source>
</evidence>
<evidence type="ECO:0000313" key="4">
    <source>
        <dbReference type="Proteomes" id="UP000184192"/>
    </source>
</evidence>
<dbReference type="InterPro" id="IPR036259">
    <property type="entry name" value="MFS_trans_sf"/>
</dbReference>
<evidence type="ECO:0000313" key="3">
    <source>
        <dbReference type="EMBL" id="SHJ38972.1"/>
    </source>
</evidence>
<dbReference type="Proteomes" id="UP000184192">
    <property type="component" value="Unassembled WGS sequence"/>
</dbReference>
<dbReference type="GO" id="GO:0000156">
    <property type="term" value="F:phosphorelay response regulator activity"/>
    <property type="evidence" value="ECO:0007669"/>
    <property type="project" value="InterPro"/>
</dbReference>
<dbReference type="RefSeq" id="WP_025835080.1">
    <property type="nucleotide sequence ID" value="NZ_FQZN01000025.1"/>
</dbReference>
<keyword evidence="4" id="KW-1185">Reference proteome</keyword>
<protein>
    <submittedName>
        <fullName evidence="3">Transcriptional regulator, LytTR family</fullName>
    </submittedName>
</protein>